<dbReference type="Pfam" id="PF05036">
    <property type="entry name" value="SPOR"/>
    <property type="match status" value="1"/>
</dbReference>
<dbReference type="Gene3D" id="3.30.70.1070">
    <property type="entry name" value="Sporulation related repeat"/>
    <property type="match status" value="1"/>
</dbReference>
<evidence type="ECO:0000256" key="3">
    <source>
        <dbReference type="ARBA" id="ARBA00022801"/>
    </source>
</evidence>
<keyword evidence="8" id="KW-0812">Transmembrane</keyword>
<dbReference type="InterPro" id="IPR018044">
    <property type="entry name" value="Peptidase_S11"/>
</dbReference>
<evidence type="ECO:0000256" key="1">
    <source>
        <dbReference type="ARBA" id="ARBA00007164"/>
    </source>
</evidence>
<evidence type="ECO:0000256" key="5">
    <source>
        <dbReference type="ARBA" id="ARBA00022984"/>
    </source>
</evidence>
<evidence type="ECO:0000256" key="4">
    <source>
        <dbReference type="ARBA" id="ARBA00022960"/>
    </source>
</evidence>
<keyword evidence="4" id="KW-0133">Cell shape</keyword>
<keyword evidence="8" id="KW-0472">Membrane</keyword>
<accession>A0ABY4W691</accession>
<keyword evidence="11" id="KW-0121">Carboxypeptidase</keyword>
<sequence>MSNIKKYITGQLFRGRCYSGIRNRVFEIRYLVPISVFILAFLVIFQPATSFARYAALVMDSRTGEVLYSRNADTKLYPASLTKIMTLYMTFDALNRGRLRLDQKLSVSARAAGQAPTKLGLKKGGTITVRDAVFALITKSANDAATVLAEGMAKTEQAFALKMTATAKRLGMRRTSFRNASGLPNRRQKSTARDMALLGAALIHEFPQFYHFMAMEKFNYKGRNHKNHNNLLKKYKGADGIKTGYIRASGFNLVASAKRGNHRLVGVIFGGRTAKSRDKHMASLLDRSFARIEKASPSSVPLPAYKPALIALGSPHTNPKAKPKPKAVQVAEVITSAPEPSQFKKPATLNDIKVVKGGNTGSKPRAMITAPSKELTATAVEEKWAIQIGAYSRVTTARDQLSKAAAQADGHLDGRRVNIERAISNGKPFYRAQMIGFNEVEARAACHSLSERRFSCFVVSPSLDLPAYIAEKSRS</sequence>
<protein>
    <submittedName>
        <fullName evidence="11">D-alanyl-D-alanine carboxypeptidase</fullName>
    </submittedName>
</protein>
<keyword evidence="3" id="KW-0378">Hydrolase</keyword>
<feature type="transmembrane region" description="Helical" evidence="8">
    <location>
        <begin position="30"/>
        <end position="56"/>
    </location>
</feature>
<dbReference type="Gene3D" id="3.40.710.10">
    <property type="entry name" value="DD-peptidase/beta-lactamase superfamily"/>
    <property type="match status" value="1"/>
</dbReference>
<gene>
    <name evidence="11" type="ORF">NBZ79_13420</name>
</gene>
<dbReference type="InterPro" id="IPR001967">
    <property type="entry name" value="Peptidase_S11_N"/>
</dbReference>
<dbReference type="PANTHER" id="PTHR21581">
    <property type="entry name" value="D-ALANYL-D-ALANINE CARBOXYPEPTIDASE"/>
    <property type="match status" value="1"/>
</dbReference>
<keyword evidence="6" id="KW-0961">Cell wall biogenesis/degradation</keyword>
<evidence type="ECO:0000256" key="8">
    <source>
        <dbReference type="SAM" id="Phobius"/>
    </source>
</evidence>
<keyword evidence="11" id="KW-0645">Protease</keyword>
<comment type="similarity">
    <text evidence="1 7">Belongs to the peptidase S11 family.</text>
</comment>
<evidence type="ECO:0000259" key="9">
    <source>
        <dbReference type="Pfam" id="PF00768"/>
    </source>
</evidence>
<feature type="domain" description="Peptidase S11 D-alanyl-D-alanine carboxypeptidase A N-terminal" evidence="9">
    <location>
        <begin position="53"/>
        <end position="272"/>
    </location>
</feature>
<evidence type="ECO:0000259" key="10">
    <source>
        <dbReference type="Pfam" id="PF05036"/>
    </source>
</evidence>
<reference evidence="11" key="1">
    <citation type="submission" date="2022-06" db="EMBL/GenBank/DDBJ databases">
        <title>Sneathiella actinostolidae sp. nov., isolated from a sea anemonein the Western Pacific Ocean.</title>
        <authorList>
            <person name="Wei M.J."/>
        </authorList>
    </citation>
    <scope>NUCLEOTIDE SEQUENCE</scope>
    <source>
        <strain evidence="11">PHK-P5</strain>
    </source>
</reference>
<dbReference type="Proteomes" id="UP001056291">
    <property type="component" value="Chromosome"/>
</dbReference>
<dbReference type="InterPro" id="IPR007730">
    <property type="entry name" value="SPOR-like_dom"/>
</dbReference>
<feature type="domain" description="SPOR" evidence="10">
    <location>
        <begin position="382"/>
        <end position="459"/>
    </location>
</feature>
<dbReference type="RefSeq" id="WP_251932983.1">
    <property type="nucleotide sequence ID" value="NZ_CP098747.1"/>
</dbReference>
<evidence type="ECO:0000256" key="6">
    <source>
        <dbReference type="ARBA" id="ARBA00023316"/>
    </source>
</evidence>
<name>A0ABY4W691_9PROT</name>
<evidence type="ECO:0000256" key="2">
    <source>
        <dbReference type="ARBA" id="ARBA00022729"/>
    </source>
</evidence>
<evidence type="ECO:0000313" key="12">
    <source>
        <dbReference type="Proteomes" id="UP001056291"/>
    </source>
</evidence>
<dbReference type="SUPFAM" id="SSF56601">
    <property type="entry name" value="beta-lactamase/transpeptidase-like"/>
    <property type="match status" value="1"/>
</dbReference>
<dbReference type="InterPro" id="IPR012338">
    <property type="entry name" value="Beta-lactam/transpept-like"/>
</dbReference>
<keyword evidence="5" id="KW-0573">Peptidoglycan synthesis</keyword>
<keyword evidence="12" id="KW-1185">Reference proteome</keyword>
<proteinExistence type="inferred from homology"/>
<dbReference type="PRINTS" id="PR00725">
    <property type="entry name" value="DADACBPTASE1"/>
</dbReference>
<dbReference type="InterPro" id="IPR036680">
    <property type="entry name" value="SPOR-like_sf"/>
</dbReference>
<dbReference type="Pfam" id="PF00768">
    <property type="entry name" value="Peptidase_S11"/>
    <property type="match status" value="1"/>
</dbReference>
<organism evidence="11 12">
    <name type="scientific">Sneathiella marina</name>
    <dbReference type="NCBI Taxonomy" id="2950108"/>
    <lineage>
        <taxon>Bacteria</taxon>
        <taxon>Pseudomonadati</taxon>
        <taxon>Pseudomonadota</taxon>
        <taxon>Alphaproteobacteria</taxon>
        <taxon>Sneathiellales</taxon>
        <taxon>Sneathiellaceae</taxon>
        <taxon>Sneathiella</taxon>
    </lineage>
</organism>
<keyword evidence="2" id="KW-0732">Signal</keyword>
<evidence type="ECO:0000256" key="7">
    <source>
        <dbReference type="RuleBase" id="RU004016"/>
    </source>
</evidence>
<evidence type="ECO:0000313" key="11">
    <source>
        <dbReference type="EMBL" id="USG60176.1"/>
    </source>
</evidence>
<keyword evidence="8" id="KW-1133">Transmembrane helix</keyword>
<dbReference type="EMBL" id="CP098747">
    <property type="protein sequence ID" value="USG60176.1"/>
    <property type="molecule type" value="Genomic_DNA"/>
</dbReference>
<dbReference type="GO" id="GO:0004180">
    <property type="term" value="F:carboxypeptidase activity"/>
    <property type="evidence" value="ECO:0007669"/>
    <property type="project" value="UniProtKB-KW"/>
</dbReference>
<dbReference type="PANTHER" id="PTHR21581:SF6">
    <property type="entry name" value="TRAFFICKING PROTEIN PARTICLE COMPLEX SUBUNIT 12"/>
    <property type="match status" value="1"/>
</dbReference>